<proteinExistence type="predicted"/>
<keyword evidence="1" id="KW-0472">Membrane</keyword>
<dbReference type="Proteomes" id="UP001348397">
    <property type="component" value="Unassembled WGS sequence"/>
</dbReference>
<evidence type="ECO:0000313" key="3">
    <source>
        <dbReference type="Proteomes" id="UP001348397"/>
    </source>
</evidence>
<name>A0ABU6HUT4_9FLAO</name>
<gene>
    <name evidence="2" type="ORF">SOP96_09075</name>
</gene>
<keyword evidence="1" id="KW-0812">Transmembrane</keyword>
<protein>
    <submittedName>
        <fullName evidence="2">Uncharacterized protein</fullName>
    </submittedName>
</protein>
<sequence length="64" mass="7235">MKNTLRPALVIIAIILGVVIYKHFDFRTATFKDPWLDGIYIITFAAVIFALARSKKQSSGHVEK</sequence>
<feature type="transmembrane region" description="Helical" evidence="1">
    <location>
        <begin position="35"/>
        <end position="52"/>
    </location>
</feature>
<evidence type="ECO:0000313" key="2">
    <source>
        <dbReference type="EMBL" id="MEC3875860.1"/>
    </source>
</evidence>
<feature type="transmembrane region" description="Helical" evidence="1">
    <location>
        <begin position="7"/>
        <end position="23"/>
    </location>
</feature>
<dbReference type="RefSeq" id="WP_326320664.1">
    <property type="nucleotide sequence ID" value="NZ_JAYLAA010000037.1"/>
</dbReference>
<keyword evidence="3" id="KW-1185">Reference proteome</keyword>
<reference evidence="2 3" key="1">
    <citation type="submission" date="2024-01" db="EMBL/GenBank/DDBJ databases">
        <title>Chryseobacterium sp. T9W2-O.</title>
        <authorList>
            <person name="Maltman C."/>
        </authorList>
    </citation>
    <scope>NUCLEOTIDE SEQUENCE [LARGE SCALE GENOMIC DNA]</scope>
    <source>
        <strain evidence="2 3">T9W2-O</strain>
    </source>
</reference>
<evidence type="ECO:0000256" key="1">
    <source>
        <dbReference type="SAM" id="Phobius"/>
    </source>
</evidence>
<dbReference type="EMBL" id="JAYLAA010000037">
    <property type="protein sequence ID" value="MEC3875860.1"/>
    <property type="molecule type" value="Genomic_DNA"/>
</dbReference>
<keyword evidence="1" id="KW-1133">Transmembrane helix</keyword>
<comment type="caution">
    <text evidence="2">The sequence shown here is derived from an EMBL/GenBank/DDBJ whole genome shotgun (WGS) entry which is preliminary data.</text>
</comment>
<organism evidence="2 3">
    <name type="scientific">Chryseobacterium salviniae</name>
    <dbReference type="NCBI Taxonomy" id="3101750"/>
    <lineage>
        <taxon>Bacteria</taxon>
        <taxon>Pseudomonadati</taxon>
        <taxon>Bacteroidota</taxon>
        <taxon>Flavobacteriia</taxon>
        <taxon>Flavobacteriales</taxon>
        <taxon>Weeksellaceae</taxon>
        <taxon>Chryseobacterium group</taxon>
        <taxon>Chryseobacterium</taxon>
    </lineage>
</organism>
<accession>A0ABU6HUT4</accession>